<feature type="domain" description="Fatty acid desaturase" evidence="2">
    <location>
        <begin position="59"/>
        <end position="306"/>
    </location>
</feature>
<evidence type="ECO:0000313" key="4">
    <source>
        <dbReference type="Proteomes" id="UP000199256"/>
    </source>
</evidence>
<dbReference type="EMBL" id="FOAA01000012">
    <property type="protein sequence ID" value="SEL26274.1"/>
    <property type="molecule type" value="Genomic_DNA"/>
</dbReference>
<dbReference type="PANTHER" id="PTHR19353">
    <property type="entry name" value="FATTY ACID DESATURASE 2"/>
    <property type="match status" value="1"/>
</dbReference>
<organism evidence="3 4">
    <name type="scientific">Ectothiorhodospira marina</name>
    <dbReference type="NCBI Taxonomy" id="1396821"/>
    <lineage>
        <taxon>Bacteria</taxon>
        <taxon>Pseudomonadati</taxon>
        <taxon>Pseudomonadota</taxon>
        <taxon>Gammaproteobacteria</taxon>
        <taxon>Chromatiales</taxon>
        <taxon>Ectothiorhodospiraceae</taxon>
        <taxon>Ectothiorhodospira</taxon>
    </lineage>
</organism>
<dbReference type="GO" id="GO:0016020">
    <property type="term" value="C:membrane"/>
    <property type="evidence" value="ECO:0007669"/>
    <property type="project" value="TreeGrafter"/>
</dbReference>
<accession>A0A1H7NSG5</accession>
<keyword evidence="1" id="KW-1133">Transmembrane helix</keyword>
<dbReference type="PANTHER" id="PTHR19353:SF73">
    <property type="entry name" value="FATTY ACID DESATURASE"/>
    <property type="match status" value="1"/>
</dbReference>
<dbReference type="CDD" id="cd03507">
    <property type="entry name" value="Delta12-FADS-like"/>
    <property type="match status" value="1"/>
</dbReference>
<sequence>MKPTATPSEAIADPRALQHALADYRHPSLVRSLLELAITILPFGLFWFLTWASVSAGYWIGLLLVVPAAGFLVRLFMIQHDCGHGSFFLSRRVNDWVGRAIGVLTLTPYDFWRHTHALHHKHSGNLERAHVGSIDTLTVHEYQALPRAQRLRYRLYRHPLVLFGLGPAYLFILYNRVPVGFMRAGWMPWVSTMGTNVAIVLLAAAMISLVGVGEFLIVQLPITVLAGTMGVWLFYIQHQFEHTRWAHDNEWTFHETALYGSSYYDLPAPLRWMTANIGLHHVHHLASRVPFYRLPEVMEAHPQLRQTSRVTLQESLRCARLALWDEEQRRLVPFEQATKAPRQSA</sequence>
<dbReference type="STRING" id="1396821.SAMN05444515_11280"/>
<evidence type="ECO:0000313" key="3">
    <source>
        <dbReference type="EMBL" id="SEL26274.1"/>
    </source>
</evidence>
<evidence type="ECO:0000256" key="1">
    <source>
        <dbReference type="SAM" id="Phobius"/>
    </source>
</evidence>
<proteinExistence type="predicted"/>
<dbReference type="Proteomes" id="UP000199256">
    <property type="component" value="Unassembled WGS sequence"/>
</dbReference>
<dbReference type="AlphaFoldDB" id="A0A1H7NSG5"/>
<keyword evidence="1" id="KW-0812">Transmembrane</keyword>
<gene>
    <name evidence="3" type="ORF">SAMN05444515_11280</name>
</gene>
<feature type="transmembrane region" description="Helical" evidence="1">
    <location>
        <begin position="33"/>
        <end position="52"/>
    </location>
</feature>
<evidence type="ECO:0000259" key="2">
    <source>
        <dbReference type="Pfam" id="PF00487"/>
    </source>
</evidence>
<protein>
    <submittedName>
        <fullName evidence="3">Omega-6 fatty acid desaturase (Delta-12 desaturase)</fullName>
    </submittedName>
</protein>
<keyword evidence="4" id="KW-1185">Reference proteome</keyword>
<keyword evidence="1" id="KW-0472">Membrane</keyword>
<dbReference type="InterPro" id="IPR012171">
    <property type="entry name" value="Fatty_acid_desaturase"/>
</dbReference>
<feature type="transmembrane region" description="Helical" evidence="1">
    <location>
        <begin position="155"/>
        <end position="174"/>
    </location>
</feature>
<name>A0A1H7NSG5_9GAMM</name>
<feature type="transmembrane region" description="Helical" evidence="1">
    <location>
        <begin position="216"/>
        <end position="235"/>
    </location>
</feature>
<dbReference type="RefSeq" id="WP_090254312.1">
    <property type="nucleotide sequence ID" value="NZ_FOAA01000012.1"/>
</dbReference>
<dbReference type="OrthoDB" id="9792534at2"/>
<dbReference type="Pfam" id="PF00487">
    <property type="entry name" value="FA_desaturase"/>
    <property type="match status" value="1"/>
</dbReference>
<dbReference type="InterPro" id="IPR005804">
    <property type="entry name" value="FA_desaturase_dom"/>
</dbReference>
<feature type="transmembrane region" description="Helical" evidence="1">
    <location>
        <begin position="186"/>
        <end position="209"/>
    </location>
</feature>
<feature type="transmembrane region" description="Helical" evidence="1">
    <location>
        <begin position="58"/>
        <end position="77"/>
    </location>
</feature>
<dbReference type="GO" id="GO:0016717">
    <property type="term" value="F:oxidoreductase activity, acting on paired donors, with oxidation of a pair of donors resulting in the reduction of molecular oxygen to two molecules of water"/>
    <property type="evidence" value="ECO:0007669"/>
    <property type="project" value="TreeGrafter"/>
</dbReference>
<dbReference type="GO" id="GO:0006629">
    <property type="term" value="P:lipid metabolic process"/>
    <property type="evidence" value="ECO:0007669"/>
    <property type="project" value="InterPro"/>
</dbReference>
<reference evidence="4" key="1">
    <citation type="submission" date="2016-10" db="EMBL/GenBank/DDBJ databases">
        <authorList>
            <person name="Varghese N."/>
            <person name="Submissions S."/>
        </authorList>
    </citation>
    <scope>NUCLEOTIDE SEQUENCE [LARGE SCALE GENOMIC DNA]</scope>
    <source>
        <strain evidence="4">DSM 241</strain>
    </source>
</reference>